<gene>
    <name evidence="10" type="ORF">GCM10017083_47080</name>
</gene>
<dbReference type="SUPFAM" id="SSF55874">
    <property type="entry name" value="ATPase domain of HSP90 chaperone/DNA topoisomerase II/histidine kinase"/>
    <property type="match status" value="1"/>
</dbReference>
<keyword evidence="8" id="KW-0472">Membrane</keyword>
<feature type="transmembrane region" description="Helical" evidence="8">
    <location>
        <begin position="40"/>
        <end position="68"/>
    </location>
</feature>
<dbReference type="RefSeq" id="WP_189994281.1">
    <property type="nucleotide sequence ID" value="NZ_BMZS01000012.1"/>
</dbReference>
<evidence type="ECO:0000256" key="1">
    <source>
        <dbReference type="ARBA" id="ARBA00000085"/>
    </source>
</evidence>
<dbReference type="EC" id="2.7.13.3" evidence="2"/>
<dbReference type="InterPro" id="IPR003661">
    <property type="entry name" value="HisK_dim/P_dom"/>
</dbReference>
<dbReference type="EMBL" id="BMZS01000012">
    <property type="protein sequence ID" value="GHD60754.1"/>
    <property type="molecule type" value="Genomic_DNA"/>
</dbReference>
<keyword evidence="8" id="KW-1133">Transmembrane helix</keyword>
<keyword evidence="6" id="KW-0902">Two-component regulatory system</keyword>
<dbReference type="PANTHER" id="PTHR43711">
    <property type="entry name" value="TWO-COMPONENT HISTIDINE KINASE"/>
    <property type="match status" value="1"/>
</dbReference>
<sequence>MAETGALPRETTPGGADGSGPPRRSGILASLNRWLGRRHLATATALLVSAAVVAAVSLHVLLSVLGLYPVGPDVLFGAALITILIATPVVLYAQLIIRELVRSRQALRRMTDELAWALHKAEEGNRAKSTFLAAMSHELRTPLNAIIGFSDVMAGQRLGPLEDPRYRGYAADINASGTHLLEIINDILDIAKIESGQAVIEDDDTMPIAEVVEASMTIVEPMAVQAGVSLQALLPAVAVRLTGVERMIRQILINILSNAVKFTAAGGSVVLDVVPRYNGWLLVTVTDTGIGMSEDETRIALTPFGQIDGPLNRRHGGTGLGLPLARSMMELHGGHLTIVSAPGQGTTVELRFPPNRVSFERVSFDRANGPAEEAGAAVEPRRA</sequence>
<feature type="domain" description="Histidine kinase" evidence="9">
    <location>
        <begin position="134"/>
        <end position="356"/>
    </location>
</feature>
<dbReference type="Proteomes" id="UP000630353">
    <property type="component" value="Unassembled WGS sequence"/>
</dbReference>
<dbReference type="PROSITE" id="PS50109">
    <property type="entry name" value="HIS_KIN"/>
    <property type="match status" value="1"/>
</dbReference>
<dbReference type="SUPFAM" id="SSF47384">
    <property type="entry name" value="Homodimeric domain of signal transducing histidine kinase"/>
    <property type="match status" value="1"/>
</dbReference>
<evidence type="ECO:0000256" key="6">
    <source>
        <dbReference type="ARBA" id="ARBA00023012"/>
    </source>
</evidence>
<dbReference type="InterPro" id="IPR003594">
    <property type="entry name" value="HATPase_dom"/>
</dbReference>
<dbReference type="Pfam" id="PF02518">
    <property type="entry name" value="HATPase_c"/>
    <property type="match status" value="1"/>
</dbReference>
<evidence type="ECO:0000313" key="11">
    <source>
        <dbReference type="Proteomes" id="UP000630353"/>
    </source>
</evidence>
<protein>
    <recommendedName>
        <fullName evidence="2">histidine kinase</fullName>
        <ecNumber evidence="2">2.7.13.3</ecNumber>
    </recommendedName>
</protein>
<comment type="catalytic activity">
    <reaction evidence="1">
        <text>ATP + protein L-histidine = ADP + protein N-phospho-L-histidine.</text>
        <dbReference type="EC" id="2.7.13.3"/>
    </reaction>
</comment>
<evidence type="ECO:0000256" key="4">
    <source>
        <dbReference type="ARBA" id="ARBA00022679"/>
    </source>
</evidence>
<evidence type="ECO:0000313" key="10">
    <source>
        <dbReference type="EMBL" id="GHD60754.1"/>
    </source>
</evidence>
<evidence type="ECO:0000256" key="7">
    <source>
        <dbReference type="SAM" id="MobiDB-lite"/>
    </source>
</evidence>
<keyword evidence="4" id="KW-0808">Transferase</keyword>
<evidence type="ECO:0000256" key="5">
    <source>
        <dbReference type="ARBA" id="ARBA00022777"/>
    </source>
</evidence>
<feature type="transmembrane region" description="Helical" evidence="8">
    <location>
        <begin position="74"/>
        <end position="97"/>
    </location>
</feature>
<dbReference type="CDD" id="cd16922">
    <property type="entry name" value="HATPase_EvgS-ArcB-TorS-like"/>
    <property type="match status" value="1"/>
</dbReference>
<dbReference type="GO" id="GO:0000155">
    <property type="term" value="F:phosphorelay sensor kinase activity"/>
    <property type="evidence" value="ECO:0007669"/>
    <property type="project" value="InterPro"/>
</dbReference>
<dbReference type="InterPro" id="IPR036097">
    <property type="entry name" value="HisK_dim/P_sf"/>
</dbReference>
<organism evidence="10 11">
    <name type="scientific">Thalassobaculum fulvum</name>
    <dbReference type="NCBI Taxonomy" id="1633335"/>
    <lineage>
        <taxon>Bacteria</taxon>
        <taxon>Pseudomonadati</taxon>
        <taxon>Pseudomonadota</taxon>
        <taxon>Alphaproteobacteria</taxon>
        <taxon>Rhodospirillales</taxon>
        <taxon>Thalassobaculaceae</taxon>
        <taxon>Thalassobaculum</taxon>
    </lineage>
</organism>
<feature type="region of interest" description="Disordered" evidence="7">
    <location>
        <begin position="1"/>
        <end position="24"/>
    </location>
</feature>
<dbReference type="SMART" id="SM00388">
    <property type="entry name" value="HisKA"/>
    <property type="match status" value="1"/>
</dbReference>
<dbReference type="InterPro" id="IPR036890">
    <property type="entry name" value="HATPase_C_sf"/>
</dbReference>
<dbReference type="Gene3D" id="3.30.565.10">
    <property type="entry name" value="Histidine kinase-like ATPase, C-terminal domain"/>
    <property type="match status" value="1"/>
</dbReference>
<reference evidence="10" key="1">
    <citation type="journal article" date="2014" name="Int. J. Syst. Evol. Microbiol.">
        <title>Complete genome sequence of Corynebacterium casei LMG S-19264T (=DSM 44701T), isolated from a smear-ripened cheese.</title>
        <authorList>
            <consortium name="US DOE Joint Genome Institute (JGI-PGF)"/>
            <person name="Walter F."/>
            <person name="Albersmeier A."/>
            <person name="Kalinowski J."/>
            <person name="Ruckert C."/>
        </authorList>
    </citation>
    <scope>NUCLEOTIDE SEQUENCE</scope>
    <source>
        <strain evidence="10">KCTC 42651</strain>
    </source>
</reference>
<comment type="caution">
    <text evidence="10">The sequence shown here is derived from an EMBL/GenBank/DDBJ whole genome shotgun (WGS) entry which is preliminary data.</text>
</comment>
<evidence type="ECO:0000256" key="2">
    <source>
        <dbReference type="ARBA" id="ARBA00012438"/>
    </source>
</evidence>
<name>A0A918XX39_9PROT</name>
<evidence type="ECO:0000256" key="8">
    <source>
        <dbReference type="SAM" id="Phobius"/>
    </source>
</evidence>
<keyword evidence="5" id="KW-0418">Kinase</keyword>
<keyword evidence="3" id="KW-0597">Phosphoprotein</keyword>
<dbReference type="SMART" id="SM00387">
    <property type="entry name" value="HATPase_c"/>
    <property type="match status" value="1"/>
</dbReference>
<dbReference type="Pfam" id="PF00512">
    <property type="entry name" value="HisKA"/>
    <property type="match status" value="1"/>
</dbReference>
<keyword evidence="11" id="KW-1185">Reference proteome</keyword>
<dbReference type="Gene3D" id="1.10.287.130">
    <property type="match status" value="1"/>
</dbReference>
<evidence type="ECO:0000256" key="3">
    <source>
        <dbReference type="ARBA" id="ARBA00022553"/>
    </source>
</evidence>
<dbReference type="InterPro" id="IPR005467">
    <property type="entry name" value="His_kinase_dom"/>
</dbReference>
<dbReference type="InterPro" id="IPR050736">
    <property type="entry name" value="Sensor_HK_Regulatory"/>
</dbReference>
<dbReference type="PANTHER" id="PTHR43711:SF26">
    <property type="entry name" value="SENSOR HISTIDINE KINASE RCSC"/>
    <property type="match status" value="1"/>
</dbReference>
<accession>A0A918XX39</accession>
<reference evidence="10" key="2">
    <citation type="submission" date="2020-09" db="EMBL/GenBank/DDBJ databases">
        <authorList>
            <person name="Sun Q."/>
            <person name="Kim S."/>
        </authorList>
    </citation>
    <scope>NUCLEOTIDE SEQUENCE</scope>
    <source>
        <strain evidence="10">KCTC 42651</strain>
    </source>
</reference>
<dbReference type="InterPro" id="IPR004358">
    <property type="entry name" value="Sig_transdc_His_kin-like_C"/>
</dbReference>
<proteinExistence type="predicted"/>
<dbReference type="AlphaFoldDB" id="A0A918XX39"/>
<evidence type="ECO:0000259" key="9">
    <source>
        <dbReference type="PROSITE" id="PS50109"/>
    </source>
</evidence>
<keyword evidence="8" id="KW-0812">Transmembrane</keyword>
<dbReference type="CDD" id="cd00082">
    <property type="entry name" value="HisKA"/>
    <property type="match status" value="1"/>
</dbReference>
<dbReference type="PRINTS" id="PR00344">
    <property type="entry name" value="BCTRLSENSOR"/>
</dbReference>